<accession>A0A9P8Q554</accession>
<keyword evidence="2" id="KW-1185">Reference proteome</keyword>
<name>A0A9P8Q554_WICPI</name>
<dbReference type="Proteomes" id="UP000774326">
    <property type="component" value="Unassembled WGS sequence"/>
</dbReference>
<protein>
    <submittedName>
        <fullName evidence="1">Uncharacterized protein</fullName>
    </submittedName>
</protein>
<reference evidence="1" key="2">
    <citation type="submission" date="2021-01" db="EMBL/GenBank/DDBJ databases">
        <authorList>
            <person name="Schikora-Tamarit M.A."/>
        </authorList>
    </citation>
    <scope>NUCLEOTIDE SEQUENCE</scope>
    <source>
        <strain evidence="1">CBS2887</strain>
    </source>
</reference>
<evidence type="ECO:0000313" key="2">
    <source>
        <dbReference type="Proteomes" id="UP000774326"/>
    </source>
</evidence>
<reference evidence="1" key="1">
    <citation type="journal article" date="2021" name="Open Biol.">
        <title>Shared evolutionary footprints suggest mitochondrial oxidative damage underlies multiple complex I losses in fungi.</title>
        <authorList>
            <person name="Schikora-Tamarit M.A."/>
            <person name="Marcet-Houben M."/>
            <person name="Nosek J."/>
            <person name="Gabaldon T."/>
        </authorList>
    </citation>
    <scope>NUCLEOTIDE SEQUENCE</scope>
    <source>
        <strain evidence="1">CBS2887</strain>
    </source>
</reference>
<organism evidence="1 2">
    <name type="scientific">Wickerhamomyces pijperi</name>
    <name type="common">Yeast</name>
    <name type="synonym">Pichia pijperi</name>
    <dbReference type="NCBI Taxonomy" id="599730"/>
    <lineage>
        <taxon>Eukaryota</taxon>
        <taxon>Fungi</taxon>
        <taxon>Dikarya</taxon>
        <taxon>Ascomycota</taxon>
        <taxon>Saccharomycotina</taxon>
        <taxon>Saccharomycetes</taxon>
        <taxon>Phaffomycetales</taxon>
        <taxon>Wickerhamomycetaceae</taxon>
        <taxon>Wickerhamomyces</taxon>
    </lineage>
</organism>
<comment type="caution">
    <text evidence="1">The sequence shown here is derived from an EMBL/GenBank/DDBJ whole genome shotgun (WGS) entry which is preliminary data.</text>
</comment>
<proteinExistence type="predicted"/>
<sequence>MNSWKAKAPPAWEPPFKTFWNGTGKTYGSGVAAKSCKCWYNGTFFSAAAALAAAKETPKMALAPNLDLFGVPSNFNKKASMASWFLTSKLAATKAGAMTLLTLATAFKTPLPDHLDLSPSLISKASWIPVEAPDGTIDLCKPVSV</sequence>
<gene>
    <name evidence="1" type="ORF">WICPIJ_005854</name>
</gene>
<evidence type="ECO:0000313" key="1">
    <source>
        <dbReference type="EMBL" id="KAH3683185.1"/>
    </source>
</evidence>
<dbReference type="EMBL" id="JAEUBG010003213">
    <property type="protein sequence ID" value="KAH3683185.1"/>
    <property type="molecule type" value="Genomic_DNA"/>
</dbReference>
<dbReference type="AlphaFoldDB" id="A0A9P8Q554"/>